<dbReference type="EMBL" id="MU118042">
    <property type="protein sequence ID" value="KAF9647054.1"/>
    <property type="molecule type" value="Genomic_DNA"/>
</dbReference>
<comment type="caution">
    <text evidence="1">The sequence shown here is derived from an EMBL/GenBank/DDBJ whole genome shotgun (WGS) entry which is preliminary data.</text>
</comment>
<reference evidence="1" key="1">
    <citation type="submission" date="2019-10" db="EMBL/GenBank/DDBJ databases">
        <authorList>
            <consortium name="DOE Joint Genome Institute"/>
            <person name="Kuo A."/>
            <person name="Miyauchi S."/>
            <person name="Kiss E."/>
            <person name="Drula E."/>
            <person name="Kohler A."/>
            <person name="Sanchez-Garcia M."/>
            <person name="Andreopoulos B."/>
            <person name="Barry K.W."/>
            <person name="Bonito G."/>
            <person name="Buee M."/>
            <person name="Carver A."/>
            <person name="Chen C."/>
            <person name="Cichocki N."/>
            <person name="Clum A."/>
            <person name="Culley D."/>
            <person name="Crous P.W."/>
            <person name="Fauchery L."/>
            <person name="Girlanda M."/>
            <person name="Hayes R."/>
            <person name="Keri Z."/>
            <person name="Labutti K."/>
            <person name="Lipzen A."/>
            <person name="Lombard V."/>
            <person name="Magnuson J."/>
            <person name="Maillard F."/>
            <person name="Morin E."/>
            <person name="Murat C."/>
            <person name="Nolan M."/>
            <person name="Ohm R."/>
            <person name="Pangilinan J."/>
            <person name="Pereira M."/>
            <person name="Perotto S."/>
            <person name="Peter M."/>
            <person name="Riley R."/>
            <person name="Sitrit Y."/>
            <person name="Stielow B."/>
            <person name="Szollosi G."/>
            <person name="Zifcakova L."/>
            <person name="Stursova M."/>
            <person name="Spatafora J.W."/>
            <person name="Tedersoo L."/>
            <person name="Vaario L.-M."/>
            <person name="Yamada A."/>
            <person name="Yan M."/>
            <person name="Wang P."/>
            <person name="Xu J."/>
            <person name="Bruns T."/>
            <person name="Baldrian P."/>
            <person name="Vilgalys R."/>
            <person name="Henrissat B."/>
            <person name="Grigoriev I.V."/>
            <person name="Hibbett D."/>
            <person name="Nagy L.G."/>
            <person name="Martin F.M."/>
        </authorList>
    </citation>
    <scope>NUCLEOTIDE SEQUENCE</scope>
    <source>
        <strain evidence="1">P2</strain>
    </source>
</reference>
<proteinExistence type="predicted"/>
<reference evidence="1" key="2">
    <citation type="journal article" date="2020" name="Nat. Commun.">
        <title>Large-scale genome sequencing of mycorrhizal fungi provides insights into the early evolution of symbiotic traits.</title>
        <authorList>
            <person name="Miyauchi S."/>
            <person name="Kiss E."/>
            <person name="Kuo A."/>
            <person name="Drula E."/>
            <person name="Kohler A."/>
            <person name="Sanchez-Garcia M."/>
            <person name="Morin E."/>
            <person name="Andreopoulos B."/>
            <person name="Barry K.W."/>
            <person name="Bonito G."/>
            <person name="Buee M."/>
            <person name="Carver A."/>
            <person name="Chen C."/>
            <person name="Cichocki N."/>
            <person name="Clum A."/>
            <person name="Culley D."/>
            <person name="Crous P.W."/>
            <person name="Fauchery L."/>
            <person name="Girlanda M."/>
            <person name="Hayes R.D."/>
            <person name="Keri Z."/>
            <person name="LaButti K."/>
            <person name="Lipzen A."/>
            <person name="Lombard V."/>
            <person name="Magnuson J."/>
            <person name="Maillard F."/>
            <person name="Murat C."/>
            <person name="Nolan M."/>
            <person name="Ohm R.A."/>
            <person name="Pangilinan J."/>
            <person name="Pereira M.F."/>
            <person name="Perotto S."/>
            <person name="Peter M."/>
            <person name="Pfister S."/>
            <person name="Riley R."/>
            <person name="Sitrit Y."/>
            <person name="Stielow J.B."/>
            <person name="Szollosi G."/>
            <person name="Zifcakova L."/>
            <person name="Stursova M."/>
            <person name="Spatafora J.W."/>
            <person name="Tedersoo L."/>
            <person name="Vaario L.M."/>
            <person name="Yamada A."/>
            <person name="Yan M."/>
            <person name="Wang P."/>
            <person name="Xu J."/>
            <person name="Bruns T."/>
            <person name="Baldrian P."/>
            <person name="Vilgalys R."/>
            <person name="Dunand C."/>
            <person name="Henrissat B."/>
            <person name="Grigoriev I.V."/>
            <person name="Hibbett D."/>
            <person name="Nagy L.G."/>
            <person name="Martin F.M."/>
        </authorList>
    </citation>
    <scope>NUCLEOTIDE SEQUENCE</scope>
    <source>
        <strain evidence="1">P2</strain>
    </source>
</reference>
<keyword evidence="2" id="KW-1185">Reference proteome</keyword>
<name>A0ACB6ZBZ4_THEGA</name>
<organism evidence="1 2">
    <name type="scientific">Thelephora ganbajun</name>
    <name type="common">Ganba fungus</name>
    <dbReference type="NCBI Taxonomy" id="370292"/>
    <lineage>
        <taxon>Eukaryota</taxon>
        <taxon>Fungi</taxon>
        <taxon>Dikarya</taxon>
        <taxon>Basidiomycota</taxon>
        <taxon>Agaricomycotina</taxon>
        <taxon>Agaricomycetes</taxon>
        <taxon>Thelephorales</taxon>
        <taxon>Thelephoraceae</taxon>
        <taxon>Thelephora</taxon>
    </lineage>
</organism>
<protein>
    <submittedName>
        <fullName evidence="1">Uncharacterized protein</fullName>
    </submittedName>
</protein>
<gene>
    <name evidence="1" type="ORF">BDM02DRAFT_2823812</name>
</gene>
<dbReference type="Proteomes" id="UP000886501">
    <property type="component" value="Unassembled WGS sequence"/>
</dbReference>
<evidence type="ECO:0000313" key="1">
    <source>
        <dbReference type="EMBL" id="KAF9647054.1"/>
    </source>
</evidence>
<accession>A0ACB6ZBZ4</accession>
<evidence type="ECO:0000313" key="2">
    <source>
        <dbReference type="Proteomes" id="UP000886501"/>
    </source>
</evidence>
<sequence>MMSSIMETIRAGEDIMIERYYSISMATLFMYDYFLTLPDEVQYMWKGEKRWMFYIFLVNRYAPFISQTWGIVVQSVISADVFFAHSLCRESTTMKALSFVISTLVAQIVIGTRAYALSEFNRKLLAVLLSIGTIYLVLAIVLVHSIVVAVGTPPKDPAEGLRMCLKDPGQTLGFLCVAAVLAFDTVTVTTIFVRVVKLGRETLGLSKIPSIMFRDVTIYCLVIFISHLSLIISVNIARPALKILPALGLEVMIPIMVSRFTFALRKAARKGSNWDEEIFTKSFVAPHTSHDDNVQPSMGLETI</sequence>